<dbReference type="GO" id="GO:0019303">
    <property type="term" value="P:D-ribose catabolic process"/>
    <property type="evidence" value="ECO:0007669"/>
    <property type="project" value="UniProtKB-UniRule"/>
</dbReference>
<comment type="subcellular location">
    <subcellularLocation>
        <location evidence="18">Cytoplasm</location>
    </subcellularLocation>
    <subcellularLocation>
        <location evidence="18">Nucleus</location>
    </subcellularLocation>
    <subcellularLocation>
        <location evidence="1">Golgi apparatus</location>
    </subcellularLocation>
</comment>
<dbReference type="InterPro" id="IPR002139">
    <property type="entry name" value="Ribo/fructo_kinase"/>
</dbReference>
<feature type="binding site" evidence="18">
    <location>
        <position position="316"/>
    </location>
    <ligand>
        <name>substrate</name>
    </ligand>
</feature>
<dbReference type="SUPFAM" id="SSF52540">
    <property type="entry name" value="P-loop containing nucleoside triphosphate hydrolases"/>
    <property type="match status" value="1"/>
</dbReference>
<dbReference type="AlphaFoldDB" id="A0A819HRF4"/>
<dbReference type="PRINTS" id="PR00990">
    <property type="entry name" value="RIBOKINASE"/>
</dbReference>
<dbReference type="SMART" id="SM00178">
    <property type="entry name" value="SAR"/>
    <property type="match status" value="1"/>
</dbReference>
<comment type="pathway">
    <text evidence="18">Carbohydrate metabolism; D-ribose degradation; D-ribose 5-phosphate from beta-D-ribopyranose: step 2/2.</text>
</comment>
<comment type="catalytic activity">
    <reaction evidence="18">
        <text>D-ribose + ATP = D-ribose 5-phosphate + ADP + H(+)</text>
        <dbReference type="Rhea" id="RHEA:13697"/>
        <dbReference type="ChEBI" id="CHEBI:15378"/>
        <dbReference type="ChEBI" id="CHEBI:30616"/>
        <dbReference type="ChEBI" id="CHEBI:47013"/>
        <dbReference type="ChEBI" id="CHEBI:78346"/>
        <dbReference type="ChEBI" id="CHEBI:456216"/>
        <dbReference type="EC" id="2.7.1.15"/>
    </reaction>
</comment>
<feature type="binding site" evidence="19">
    <location>
        <begin position="24"/>
        <end position="31"/>
    </location>
    <ligand>
        <name>GTP</name>
        <dbReference type="ChEBI" id="CHEBI:37565"/>
    </ligand>
</feature>
<feature type="binding site" evidence="18">
    <location>
        <begin position="187"/>
        <end position="189"/>
    </location>
    <ligand>
        <name>substrate</name>
    </ligand>
</feature>
<comment type="function">
    <text evidence="18">Catalyzes the phosphorylation of ribose at O-5 in a reaction requiring ATP and magnesium. The resulting D-ribose-5-phosphate can then be used either for sythesis of nucleotides, histidine, and tryptophan, or as a component of the pentose phosphate pathway.</text>
</comment>
<dbReference type="InterPro" id="IPR029056">
    <property type="entry name" value="Ribokinase-like"/>
</dbReference>
<dbReference type="Pfam" id="PF00025">
    <property type="entry name" value="Arf"/>
    <property type="match status" value="1"/>
</dbReference>
<evidence type="ECO:0000256" key="18">
    <source>
        <dbReference type="HAMAP-Rule" id="MF_03215"/>
    </source>
</evidence>
<evidence type="ECO:0000256" key="8">
    <source>
        <dbReference type="ARBA" id="ARBA00022741"/>
    </source>
</evidence>
<keyword evidence="6" id="KW-0519">Myristate</keyword>
<dbReference type="InterPro" id="IPR006689">
    <property type="entry name" value="Small_GTPase_ARF/SAR"/>
</dbReference>
<evidence type="ECO:0000256" key="5">
    <source>
        <dbReference type="ARBA" id="ARBA00022679"/>
    </source>
</evidence>
<dbReference type="SMART" id="SM00175">
    <property type="entry name" value="RAB"/>
    <property type="match status" value="1"/>
</dbReference>
<dbReference type="EMBL" id="CAJOBF010000496">
    <property type="protein sequence ID" value="CAF3826226.1"/>
    <property type="molecule type" value="Genomic_DNA"/>
</dbReference>
<feature type="binding site" evidence="18">
    <location>
        <position position="463"/>
    </location>
    <ligand>
        <name>K(+)</name>
        <dbReference type="ChEBI" id="CHEBI:29103"/>
    </ligand>
</feature>
<evidence type="ECO:0000256" key="4">
    <source>
        <dbReference type="ARBA" id="ARBA00022490"/>
    </source>
</evidence>
<dbReference type="PANTHER" id="PTHR10584">
    <property type="entry name" value="SUGAR KINASE"/>
    <property type="match status" value="1"/>
</dbReference>
<keyword evidence="9 18" id="KW-0418">Kinase</keyword>
<evidence type="ECO:0000256" key="17">
    <source>
        <dbReference type="ARBA" id="ARBA00023277"/>
    </source>
</evidence>
<feature type="binding site" evidence="18">
    <location>
        <begin position="430"/>
        <end position="431"/>
    </location>
    <ligand>
        <name>ATP</name>
        <dbReference type="ChEBI" id="CHEBI:30616"/>
    </ligand>
</feature>
<evidence type="ECO:0000256" key="12">
    <source>
        <dbReference type="ARBA" id="ARBA00022892"/>
    </source>
</evidence>
<keyword evidence="15" id="KW-0333">Golgi apparatus</keyword>
<dbReference type="Proteomes" id="UP000663866">
    <property type="component" value="Unassembled WGS sequence"/>
</dbReference>
<dbReference type="GO" id="GO:0005794">
    <property type="term" value="C:Golgi apparatus"/>
    <property type="evidence" value="ECO:0007669"/>
    <property type="project" value="UniProtKB-SubCell"/>
</dbReference>
<sequence>MGLTISSLFQQLFGKKQMRILMVGLDAAGKTTILYKLKLGEIVTTIPTIGFNVETVEYKNISFTVWDVGGQDKIRPLWRHYFQNTQGLIFVVDSNDRERIGEAREELQRMLSEDELREAIILIFANKQDLPNAMNAAEITDKLGLHSLRNRNWYIQAACATSGDGLYEDMSESDMKKFDVCIVGSCNVDLISYVDRTPKIGETIEGKKFEKGFGGKGANQCVQAAKLGGKVAMIGKLGNDIFGKEYLESLKQLGINTDHVSITDEAATGVAPIIVDKDGQNSIIVILGANLLLNEDDIQKAEDIIRQSKVVVCQLEIRLETVIKTFEIAKKYSVLSILNPAPMSVKLNQNLIKFADVICPNQTEAEILCGFNVETIDDAKEACKKLHELGCRIVIITMGSQGAVVSNGHDQCEHVEIEKCSSVCDSTGAGDSFVGTLALLMAREEKMPLKEQVKRACRVASQSVEKTGTQTSYPTTDELRFNLFG</sequence>
<evidence type="ECO:0000256" key="1">
    <source>
        <dbReference type="ARBA" id="ARBA00004555"/>
    </source>
</evidence>
<keyword evidence="16 19" id="KW-0342">GTP-binding</keyword>
<comment type="subunit">
    <text evidence="18">Homodimer.</text>
</comment>
<dbReference type="Pfam" id="PF00294">
    <property type="entry name" value="PfkB"/>
    <property type="match status" value="1"/>
</dbReference>
<dbReference type="GO" id="GO:0005829">
    <property type="term" value="C:cytosol"/>
    <property type="evidence" value="ECO:0007669"/>
    <property type="project" value="TreeGrafter"/>
</dbReference>
<dbReference type="FunFam" id="3.40.1190.20:FF:000010">
    <property type="entry name" value="Ribokinase"/>
    <property type="match status" value="1"/>
</dbReference>
<evidence type="ECO:0000256" key="10">
    <source>
        <dbReference type="ARBA" id="ARBA00022840"/>
    </source>
</evidence>
<keyword evidence="18" id="KW-0539">Nucleus</keyword>
<dbReference type="NCBIfam" id="TIGR02152">
    <property type="entry name" value="D_ribokin_bact"/>
    <property type="match status" value="1"/>
</dbReference>
<dbReference type="GO" id="GO:0016192">
    <property type="term" value="P:vesicle-mediated transport"/>
    <property type="evidence" value="ECO:0007669"/>
    <property type="project" value="UniProtKB-KW"/>
</dbReference>
<keyword evidence="4 18" id="KW-0963">Cytoplasm</keyword>
<keyword evidence="7 18" id="KW-0479">Metal-binding</keyword>
<dbReference type="Proteomes" id="UP000663842">
    <property type="component" value="Unassembled WGS sequence"/>
</dbReference>
<dbReference type="SMART" id="SM00177">
    <property type="entry name" value="ARF"/>
    <property type="match status" value="1"/>
</dbReference>
<evidence type="ECO:0000313" key="23">
    <source>
        <dbReference type="EMBL" id="CAF3904118.1"/>
    </source>
</evidence>
<feature type="binding site" evidence="18">
    <location>
        <position position="468"/>
    </location>
    <ligand>
        <name>K(+)</name>
        <dbReference type="ChEBI" id="CHEBI:29103"/>
    </ligand>
</feature>
<feature type="binding site" evidence="18">
    <location>
        <position position="472"/>
    </location>
    <ligand>
        <name>K(+)</name>
        <dbReference type="ChEBI" id="CHEBI:29103"/>
    </ligand>
</feature>
<feature type="binding site" evidence="19">
    <location>
        <position position="70"/>
    </location>
    <ligand>
        <name>GTP</name>
        <dbReference type="ChEBI" id="CHEBI:37565"/>
    </ligand>
</feature>
<evidence type="ECO:0000256" key="16">
    <source>
        <dbReference type="ARBA" id="ARBA00023134"/>
    </source>
</evidence>
<feature type="binding site" evidence="18">
    <location>
        <position position="425"/>
    </location>
    <ligand>
        <name>K(+)</name>
        <dbReference type="ChEBI" id="CHEBI:29103"/>
    </ligand>
</feature>
<dbReference type="InterPro" id="IPR005225">
    <property type="entry name" value="Small_GTP-bd"/>
</dbReference>
<dbReference type="GO" id="GO:0005524">
    <property type="term" value="F:ATP binding"/>
    <property type="evidence" value="ECO:0007669"/>
    <property type="project" value="UniProtKB-UniRule"/>
</dbReference>
<comment type="similarity">
    <text evidence="18">Belongs to the carbohydrate kinase PfkB family. Ribokinase subfamily.</text>
</comment>
<evidence type="ECO:0000256" key="7">
    <source>
        <dbReference type="ARBA" id="ARBA00022723"/>
    </source>
</evidence>
<dbReference type="SUPFAM" id="SSF53613">
    <property type="entry name" value="Ribokinase-like"/>
    <property type="match status" value="1"/>
</dbReference>
<keyword evidence="10 18" id="KW-0067">ATP-binding</keyword>
<protein>
    <recommendedName>
        <fullName evidence="18">Ribokinase</fullName>
        <shortName evidence="18">RK</shortName>
        <ecNumber evidence="18">2.7.1.15</ecNumber>
    </recommendedName>
</protein>
<dbReference type="PROSITE" id="PS51417">
    <property type="entry name" value="ARF"/>
    <property type="match status" value="1"/>
</dbReference>
<dbReference type="UniPathway" id="UPA00916">
    <property type="reaction ID" value="UER00889"/>
</dbReference>
<evidence type="ECO:0000256" key="15">
    <source>
        <dbReference type="ARBA" id="ARBA00023034"/>
    </source>
</evidence>
<keyword evidence="14 18" id="KW-0630">Potassium</keyword>
<dbReference type="EMBL" id="CAJOBG010001187">
    <property type="protein sequence ID" value="CAF3904118.1"/>
    <property type="molecule type" value="Genomic_DNA"/>
</dbReference>
<keyword evidence="13" id="KW-0653">Protein transport</keyword>
<dbReference type="EC" id="2.7.1.15" evidence="18"/>
<comment type="activity regulation">
    <text evidence="18">Activated by a monovalent cation that binds near, but not in, the active site. The most likely occupant of the site in vivo is potassium. Ion binding induces a conformational change that may alter substrate affinity.</text>
</comment>
<evidence type="ECO:0000256" key="9">
    <source>
        <dbReference type="ARBA" id="ARBA00022777"/>
    </source>
</evidence>
<comment type="cofactor">
    <cofactor evidence="18">
        <name>Mg(2+)</name>
        <dbReference type="ChEBI" id="CHEBI:18420"/>
    </cofactor>
    <text evidence="18">Requires a divalent cation, most likely magnesium in vivo, as an electrophilic catalyst to aid phosphoryl group transfer. It is the chelate of the metal and the nucleotide that is the actual substrate.</text>
</comment>
<evidence type="ECO:0000259" key="21">
    <source>
        <dbReference type="Pfam" id="PF00294"/>
    </source>
</evidence>
<evidence type="ECO:0000256" key="11">
    <source>
        <dbReference type="ARBA" id="ARBA00022842"/>
    </source>
</evidence>
<dbReference type="InterPro" id="IPR027417">
    <property type="entry name" value="P-loop_NTPase"/>
</dbReference>
<keyword evidence="6" id="KW-0449">Lipoprotein</keyword>
<dbReference type="GO" id="GO:0004747">
    <property type="term" value="F:ribokinase activity"/>
    <property type="evidence" value="ECO:0007669"/>
    <property type="project" value="UniProtKB-UniRule"/>
</dbReference>
<evidence type="ECO:0000313" key="24">
    <source>
        <dbReference type="Proteomes" id="UP000663866"/>
    </source>
</evidence>
<evidence type="ECO:0000256" key="14">
    <source>
        <dbReference type="ARBA" id="ARBA00022958"/>
    </source>
</evidence>
<dbReference type="CDD" id="cd01174">
    <property type="entry name" value="ribokinase"/>
    <property type="match status" value="1"/>
</dbReference>
<keyword evidence="3" id="KW-0813">Transport</keyword>
<comment type="similarity">
    <text evidence="2">Belongs to the small GTPase superfamily. Arf family.</text>
</comment>
<gene>
    <name evidence="23" type="ORF">OVN521_LOCUS9671</name>
    <name evidence="22" type="ORF">UXM345_LOCUS6305</name>
</gene>
<dbReference type="HAMAP" id="MF_01987">
    <property type="entry name" value="Ribokinase"/>
    <property type="match status" value="1"/>
</dbReference>
<feature type="binding site" evidence="18">
    <location>
        <begin position="397"/>
        <end position="402"/>
    </location>
    <ligand>
        <name>ATP</name>
        <dbReference type="ChEBI" id="CHEBI:30616"/>
    </ligand>
</feature>
<feature type="domain" description="Carbohydrate kinase PfkB" evidence="21">
    <location>
        <begin position="179"/>
        <end position="475"/>
    </location>
</feature>
<keyword evidence="17 18" id="KW-0119">Carbohydrate metabolism</keyword>
<evidence type="ECO:0000256" key="19">
    <source>
        <dbReference type="PIRSR" id="PIRSR606689-1"/>
    </source>
</evidence>
<evidence type="ECO:0000256" key="13">
    <source>
        <dbReference type="ARBA" id="ARBA00022927"/>
    </source>
</evidence>
<dbReference type="NCBIfam" id="TIGR00231">
    <property type="entry name" value="small_GTP"/>
    <property type="match status" value="1"/>
</dbReference>
<evidence type="ECO:0000256" key="6">
    <source>
        <dbReference type="ARBA" id="ARBA00022707"/>
    </source>
</evidence>
<dbReference type="Gene3D" id="3.40.50.300">
    <property type="entry name" value="P-loop containing nucleotide triphosphate hydrolases"/>
    <property type="match status" value="1"/>
</dbReference>
<keyword evidence="24" id="KW-1185">Reference proteome</keyword>
<dbReference type="InterPro" id="IPR045872">
    <property type="entry name" value="Arf1-5-like"/>
</dbReference>
<proteinExistence type="inferred from homology"/>
<dbReference type="Gene3D" id="3.40.1190.20">
    <property type="match status" value="1"/>
</dbReference>
<feature type="binding site" evidence="18">
    <location>
        <begin position="215"/>
        <end position="219"/>
    </location>
    <ligand>
        <name>substrate</name>
    </ligand>
</feature>
<comment type="caution">
    <text evidence="18">Lacks conserved residue(s) required for the propagation of feature annotation.</text>
</comment>
<dbReference type="PANTHER" id="PTHR10584:SF166">
    <property type="entry name" value="RIBOKINASE"/>
    <property type="match status" value="1"/>
</dbReference>
<evidence type="ECO:0000313" key="22">
    <source>
        <dbReference type="EMBL" id="CAF3826226.1"/>
    </source>
</evidence>
<dbReference type="InterPro" id="IPR011877">
    <property type="entry name" value="Ribokinase"/>
</dbReference>
<name>A0A819HRF4_9BILA</name>
<feature type="binding site" evidence="18">
    <location>
        <position position="466"/>
    </location>
    <ligand>
        <name>K(+)</name>
        <dbReference type="ChEBI" id="CHEBI:29103"/>
    </ligand>
</feature>
<keyword evidence="8 18" id="KW-0547">Nucleotide-binding</keyword>
<feature type="binding site" evidence="20">
    <location>
        <position position="31"/>
    </location>
    <ligand>
        <name>Mg(2+)</name>
        <dbReference type="ChEBI" id="CHEBI:18420"/>
    </ligand>
</feature>
<feature type="binding site" evidence="20">
    <location>
        <position position="48"/>
    </location>
    <ligand>
        <name>Mg(2+)</name>
        <dbReference type="ChEBI" id="CHEBI:18420"/>
    </ligand>
</feature>
<organism evidence="23 24">
    <name type="scientific">Rotaria magnacalcarata</name>
    <dbReference type="NCBI Taxonomy" id="392030"/>
    <lineage>
        <taxon>Eukaryota</taxon>
        <taxon>Metazoa</taxon>
        <taxon>Spiralia</taxon>
        <taxon>Gnathifera</taxon>
        <taxon>Rotifera</taxon>
        <taxon>Eurotatoria</taxon>
        <taxon>Bdelloidea</taxon>
        <taxon>Philodinida</taxon>
        <taxon>Philodinidae</taxon>
        <taxon>Rotaria</taxon>
    </lineage>
</organism>
<dbReference type="GO" id="GO:0005634">
    <property type="term" value="C:nucleus"/>
    <property type="evidence" value="ECO:0007669"/>
    <property type="project" value="UniProtKB-SubCell"/>
</dbReference>
<feature type="binding site" evidence="18">
    <location>
        <position position="431"/>
    </location>
    <ligand>
        <name>substrate</name>
    </ligand>
</feature>
<keyword evidence="11 18" id="KW-0460">Magnesium</keyword>
<feature type="binding site" evidence="18">
    <location>
        <position position="427"/>
    </location>
    <ligand>
        <name>K(+)</name>
        <dbReference type="ChEBI" id="CHEBI:29103"/>
    </ligand>
</feature>
<dbReference type="InterPro" id="IPR011611">
    <property type="entry name" value="PfkB_dom"/>
</dbReference>
<dbReference type="GO" id="GO:0046872">
    <property type="term" value="F:metal ion binding"/>
    <property type="evidence" value="ECO:0007669"/>
    <property type="project" value="UniProtKB-KW"/>
</dbReference>
<dbReference type="GO" id="GO:0003924">
    <property type="term" value="F:GTPase activity"/>
    <property type="evidence" value="ECO:0007669"/>
    <property type="project" value="InterPro"/>
</dbReference>
<feature type="binding site" evidence="18">
    <location>
        <position position="361"/>
    </location>
    <ligand>
        <name>ATP</name>
        <dbReference type="ChEBI" id="CHEBI:30616"/>
    </ligand>
</feature>
<feature type="binding site" evidence="19">
    <location>
        <begin position="126"/>
        <end position="129"/>
    </location>
    <ligand>
        <name>GTP</name>
        <dbReference type="ChEBI" id="CHEBI:37565"/>
    </ligand>
</feature>
<dbReference type="FunFam" id="3.40.50.300:FF:003539">
    <property type="entry name" value="ADP-ribosylation factor 1"/>
    <property type="match status" value="1"/>
</dbReference>
<accession>A0A819HRF4</accession>
<keyword evidence="12" id="KW-0931">ER-Golgi transport</keyword>
<evidence type="ECO:0000256" key="3">
    <source>
        <dbReference type="ARBA" id="ARBA00022448"/>
    </source>
</evidence>
<feature type="active site" description="Proton acceptor" evidence="18">
    <location>
        <position position="431"/>
    </location>
</feature>
<dbReference type="GO" id="GO:0005525">
    <property type="term" value="F:GTP binding"/>
    <property type="evidence" value="ECO:0007669"/>
    <property type="project" value="UniProtKB-KW"/>
</dbReference>
<dbReference type="GO" id="GO:0015031">
    <property type="term" value="P:protein transport"/>
    <property type="evidence" value="ECO:0007669"/>
    <property type="project" value="UniProtKB-KW"/>
</dbReference>
<keyword evidence="5 18" id="KW-0808">Transferase</keyword>
<reference evidence="23" key="1">
    <citation type="submission" date="2021-02" db="EMBL/GenBank/DDBJ databases">
        <authorList>
            <person name="Nowell W R."/>
        </authorList>
    </citation>
    <scope>NUCLEOTIDE SEQUENCE</scope>
</reference>
<evidence type="ECO:0000256" key="2">
    <source>
        <dbReference type="ARBA" id="ARBA00010290"/>
    </source>
</evidence>
<evidence type="ECO:0000256" key="20">
    <source>
        <dbReference type="PIRSR" id="PIRSR606689-2"/>
    </source>
</evidence>
<comment type="caution">
    <text evidence="23">The sequence shown here is derived from an EMBL/GenBank/DDBJ whole genome shotgun (WGS) entry which is preliminary data.</text>
</comment>
<dbReference type="CDD" id="cd04150">
    <property type="entry name" value="Arf1_5_like"/>
    <property type="match status" value="1"/>
</dbReference>